<keyword evidence="5" id="KW-0547">Nucleotide-binding</keyword>
<accession>A0ABX1GVT9</accession>
<dbReference type="InterPro" id="IPR011990">
    <property type="entry name" value="TPR-like_helical_dom_sf"/>
</dbReference>
<dbReference type="Gene3D" id="1.25.40.10">
    <property type="entry name" value="Tetratricopeptide repeat domain"/>
    <property type="match status" value="2"/>
</dbReference>
<dbReference type="Pfam" id="PF02518">
    <property type="entry name" value="HATPase_c"/>
    <property type="match status" value="1"/>
</dbReference>
<gene>
    <name evidence="12" type="ORF">HCU67_14180</name>
</gene>
<dbReference type="CDD" id="cd16917">
    <property type="entry name" value="HATPase_UhpB-NarQ-NarX-like"/>
    <property type="match status" value="1"/>
</dbReference>
<dbReference type="PANTHER" id="PTHR24421:SF10">
    <property type="entry name" value="NITRATE_NITRITE SENSOR PROTEIN NARQ"/>
    <property type="match status" value="1"/>
</dbReference>
<name>A0ABX1GVT9_9FLAO</name>
<dbReference type="PROSITE" id="PS50109">
    <property type="entry name" value="HIS_KIN"/>
    <property type="match status" value="1"/>
</dbReference>
<evidence type="ECO:0000256" key="1">
    <source>
        <dbReference type="ARBA" id="ARBA00000085"/>
    </source>
</evidence>
<dbReference type="Gene3D" id="3.30.565.10">
    <property type="entry name" value="Histidine kinase-like ATPase, C-terminal domain"/>
    <property type="match status" value="1"/>
</dbReference>
<evidence type="ECO:0000256" key="4">
    <source>
        <dbReference type="ARBA" id="ARBA00022679"/>
    </source>
</evidence>
<keyword evidence="4" id="KW-0808">Transferase</keyword>
<feature type="coiled-coil region" evidence="9">
    <location>
        <begin position="371"/>
        <end position="414"/>
    </location>
</feature>
<dbReference type="SUPFAM" id="SSF48452">
    <property type="entry name" value="TPR-like"/>
    <property type="match status" value="1"/>
</dbReference>
<evidence type="ECO:0000256" key="9">
    <source>
        <dbReference type="SAM" id="Coils"/>
    </source>
</evidence>
<proteinExistence type="predicted"/>
<keyword evidence="10" id="KW-0472">Membrane</keyword>
<protein>
    <recommendedName>
        <fullName evidence="2">histidine kinase</fullName>
        <ecNumber evidence="2">2.7.13.3</ecNumber>
    </recommendedName>
</protein>
<evidence type="ECO:0000256" key="2">
    <source>
        <dbReference type="ARBA" id="ARBA00012438"/>
    </source>
</evidence>
<dbReference type="InterPro" id="IPR036890">
    <property type="entry name" value="HATPase_C_sf"/>
</dbReference>
<comment type="caution">
    <text evidence="12">The sequence shown here is derived from an EMBL/GenBank/DDBJ whole genome shotgun (WGS) entry which is preliminary data.</text>
</comment>
<comment type="catalytic activity">
    <reaction evidence="1">
        <text>ATP + protein L-histidine = ADP + protein N-phospho-L-histidine.</text>
        <dbReference type="EC" id="2.7.13.3"/>
    </reaction>
</comment>
<dbReference type="PANTHER" id="PTHR24421">
    <property type="entry name" value="NITRATE/NITRITE SENSOR PROTEIN NARX-RELATED"/>
    <property type="match status" value="1"/>
</dbReference>
<evidence type="ECO:0000256" key="6">
    <source>
        <dbReference type="ARBA" id="ARBA00022777"/>
    </source>
</evidence>
<dbReference type="EMBL" id="JAAWWL010000002">
    <property type="protein sequence ID" value="NKI33100.1"/>
    <property type="molecule type" value="Genomic_DNA"/>
</dbReference>
<dbReference type="SUPFAM" id="SSF81901">
    <property type="entry name" value="HCP-like"/>
    <property type="match status" value="1"/>
</dbReference>
<keyword evidence="13" id="KW-1185">Reference proteome</keyword>
<dbReference type="InterPro" id="IPR011712">
    <property type="entry name" value="Sig_transdc_His_kin_sub3_dim/P"/>
</dbReference>
<dbReference type="SMART" id="SM00387">
    <property type="entry name" value="HATPase_c"/>
    <property type="match status" value="1"/>
</dbReference>
<sequence>MTRALKLNRTSNLFGSIILILFSLSALFSQEDIQVKIDSLDSFLKENPSSIFINYDIAELYEEIDSAVALGYVRKGLESALKKNNAFGIGKGHFLLGDFYDGYGNHTKAEYHLKTADTVLSEVIKKDSSEEYLKLWVRANFNIGVVRSMQGINEDVYYINKISKVAEKIGYFEILAKANTNIGIGFFNQGQHKKAYEYFKLGAPQHLKSNDFQSYITNRLLFSSCLLQMDSLSRAKMELDNVKPVLDSLPKKDKQQLYHTILAEYFIGTEAYDKAIINLKKAERFLNQNPIQSNKLPLYMTFMNVYRAKKDYRKGLEYAQKCRELALQYQNKIIEAEIYKELSYYQHQLGRDGEALESLASYVAISDTINTSELEKEINRLESQYQSEKKERQIFQLKSENNETELELAKKQSENYFLISISLGLFILASLTFFGYRNFKKQDQLKSAEINQLKYEQESKVYSAMLEGQENERQRLAIDLHDGLAGRLSATRIKLEKLAKKSNGQTAELEFKQAAKNIDDSLSELRGIAMNLMPETLFRYGLKNAIEDYCSSISSGIDDIKFIIQFYDDDRELSNSKSLTIYRIMQELINNAVKHSKAKEVLVQYLIEDDKIHITVEDNGNGFSPKESVTSGGMGLNNLRTRVAYLNGEIDFDSIPNEGTNVNIVIEV</sequence>
<dbReference type="InterPro" id="IPR003594">
    <property type="entry name" value="HATPase_dom"/>
</dbReference>
<keyword evidence="10" id="KW-0812">Transmembrane</keyword>
<evidence type="ECO:0000256" key="8">
    <source>
        <dbReference type="ARBA" id="ARBA00023012"/>
    </source>
</evidence>
<keyword evidence="6" id="KW-0418">Kinase</keyword>
<evidence type="ECO:0000256" key="10">
    <source>
        <dbReference type="SAM" id="Phobius"/>
    </source>
</evidence>
<feature type="domain" description="Histidine kinase" evidence="11">
    <location>
        <begin position="479"/>
        <end position="668"/>
    </location>
</feature>
<evidence type="ECO:0000256" key="3">
    <source>
        <dbReference type="ARBA" id="ARBA00022553"/>
    </source>
</evidence>
<keyword evidence="10" id="KW-1133">Transmembrane helix</keyword>
<keyword evidence="9" id="KW-0175">Coiled coil</keyword>
<keyword evidence="8" id="KW-0902">Two-component regulatory system</keyword>
<evidence type="ECO:0000256" key="7">
    <source>
        <dbReference type="ARBA" id="ARBA00022840"/>
    </source>
</evidence>
<dbReference type="InterPro" id="IPR050482">
    <property type="entry name" value="Sensor_HK_TwoCompSys"/>
</dbReference>
<keyword evidence="3" id="KW-0597">Phosphoprotein</keyword>
<dbReference type="Pfam" id="PF07730">
    <property type="entry name" value="HisKA_3"/>
    <property type="match status" value="1"/>
</dbReference>
<organism evidence="12 13">
    <name type="scientific">Croceivirga thetidis</name>
    <dbReference type="NCBI Taxonomy" id="2721623"/>
    <lineage>
        <taxon>Bacteria</taxon>
        <taxon>Pseudomonadati</taxon>
        <taxon>Bacteroidota</taxon>
        <taxon>Flavobacteriia</taxon>
        <taxon>Flavobacteriales</taxon>
        <taxon>Flavobacteriaceae</taxon>
        <taxon>Croceivirga</taxon>
    </lineage>
</organism>
<evidence type="ECO:0000256" key="5">
    <source>
        <dbReference type="ARBA" id="ARBA00022741"/>
    </source>
</evidence>
<reference evidence="12 13" key="1">
    <citation type="submission" date="2020-04" db="EMBL/GenBank/DDBJ databases">
        <authorList>
            <person name="Yoon J."/>
        </authorList>
    </citation>
    <scope>NUCLEOTIDE SEQUENCE [LARGE SCALE GENOMIC DNA]</scope>
    <source>
        <strain evidence="12 13">DJ-13</strain>
    </source>
</reference>
<dbReference type="SUPFAM" id="SSF55874">
    <property type="entry name" value="ATPase domain of HSP90 chaperone/DNA topoisomerase II/histidine kinase"/>
    <property type="match status" value="1"/>
</dbReference>
<dbReference type="Proteomes" id="UP000718451">
    <property type="component" value="Unassembled WGS sequence"/>
</dbReference>
<keyword evidence="7" id="KW-0067">ATP-binding</keyword>
<feature type="transmembrane region" description="Helical" evidence="10">
    <location>
        <begin position="416"/>
        <end position="436"/>
    </location>
</feature>
<dbReference type="Gene3D" id="1.20.5.1930">
    <property type="match status" value="1"/>
</dbReference>
<evidence type="ECO:0000313" key="13">
    <source>
        <dbReference type="Proteomes" id="UP000718451"/>
    </source>
</evidence>
<evidence type="ECO:0000313" key="12">
    <source>
        <dbReference type="EMBL" id="NKI33100.1"/>
    </source>
</evidence>
<dbReference type="EC" id="2.7.13.3" evidence="2"/>
<dbReference type="InterPro" id="IPR005467">
    <property type="entry name" value="His_kinase_dom"/>
</dbReference>
<evidence type="ECO:0000259" key="11">
    <source>
        <dbReference type="PROSITE" id="PS50109"/>
    </source>
</evidence>